<feature type="region of interest" description="Disordered" evidence="1">
    <location>
        <begin position="83"/>
        <end position="103"/>
    </location>
</feature>
<evidence type="ECO:0000313" key="3">
    <source>
        <dbReference type="EMBL" id="MBB6128611.1"/>
    </source>
</evidence>
<organism evidence="3 4">
    <name type="scientific">Mucilaginibacter lappiensis</name>
    <dbReference type="NCBI Taxonomy" id="354630"/>
    <lineage>
        <taxon>Bacteria</taxon>
        <taxon>Pseudomonadati</taxon>
        <taxon>Bacteroidota</taxon>
        <taxon>Sphingobacteriia</taxon>
        <taxon>Sphingobacteriales</taxon>
        <taxon>Sphingobacteriaceae</taxon>
        <taxon>Mucilaginibacter</taxon>
    </lineage>
</organism>
<dbReference type="EMBL" id="JACHCA010000006">
    <property type="protein sequence ID" value="MBB6128611.1"/>
    <property type="molecule type" value="Genomic_DNA"/>
</dbReference>
<gene>
    <name evidence="3" type="ORF">HDF22_002732</name>
</gene>
<feature type="signal peptide" evidence="2">
    <location>
        <begin position="1"/>
        <end position="25"/>
    </location>
</feature>
<accession>A0A841JKZ1</accession>
<keyword evidence="2" id="KW-0732">Signal</keyword>
<proteinExistence type="predicted"/>
<evidence type="ECO:0000256" key="1">
    <source>
        <dbReference type="SAM" id="MobiDB-lite"/>
    </source>
</evidence>
<comment type="caution">
    <text evidence="3">The sequence shown here is derived from an EMBL/GenBank/DDBJ whole genome shotgun (WGS) entry which is preliminary data.</text>
</comment>
<name>A0A841JKZ1_9SPHI</name>
<reference evidence="3 4" key="1">
    <citation type="submission" date="2020-08" db="EMBL/GenBank/DDBJ databases">
        <title>Genomic Encyclopedia of Type Strains, Phase IV (KMG-V): Genome sequencing to study the core and pangenomes of soil and plant-associated prokaryotes.</title>
        <authorList>
            <person name="Whitman W."/>
        </authorList>
    </citation>
    <scope>NUCLEOTIDE SEQUENCE [LARGE SCALE GENOMIC DNA]</scope>
    <source>
        <strain evidence="3 4">MP601</strain>
    </source>
</reference>
<dbReference type="AlphaFoldDB" id="A0A841JKZ1"/>
<dbReference type="Proteomes" id="UP000548326">
    <property type="component" value="Unassembled WGS sequence"/>
</dbReference>
<feature type="chain" id="PRO_5032498086" evidence="2">
    <location>
        <begin position="26"/>
        <end position="103"/>
    </location>
</feature>
<sequence length="103" mass="11019">MNTKLFKNKFMAIVAMFTIVLGVGAAVAMKAPEKKQFTNYWFDTTAAGVPTTYDSSGPQCSETTGDYCSKEYSASQINFVGGQPSSVKSGQENLQIASAQKGD</sequence>
<protein>
    <submittedName>
        <fullName evidence="3">Uncharacterized protein</fullName>
    </submittedName>
</protein>
<dbReference type="RefSeq" id="WP_183588017.1">
    <property type="nucleotide sequence ID" value="NZ_JACHCA010000006.1"/>
</dbReference>
<evidence type="ECO:0000313" key="4">
    <source>
        <dbReference type="Proteomes" id="UP000548326"/>
    </source>
</evidence>
<evidence type="ECO:0000256" key="2">
    <source>
        <dbReference type="SAM" id="SignalP"/>
    </source>
</evidence>